<dbReference type="InterPro" id="IPR025533">
    <property type="entry name" value="DUF4419"/>
</dbReference>
<sequence length="355" mass="40210">MSTQILTEKVDLENNLNEHISIKDKISQNFSETTIHAISVDYDESSSINQSVLECTMTSHGFAAAILHAYSNHQHLRLTPDDIWLTIAQGVSHHINYNAEKFRSRFVDHEGKKQISVYVGDILYSENTSLKGDWPEVVNRLVVKTDQAVEKIDIKSLLECDFTTTTKTSLTASRIVLLDMVKAYFTYKLRTRCGIPKVTLEGTLEDWIKLQEKVIQLRQLDLDMDFWLDRLDPVIWKLVETYKGEVDQEFWATIASRQRFGSGFSGDISGWMAAFYPYKKNGTKIGHNSLVPSSIPSGNVAVPFTTDTELKLKFVAGFLGAQQNAFENSNELVVSPIIGWFIIDDIITADEKDDE</sequence>
<name>A0A015LWF2_RHIIW</name>
<dbReference type="Proteomes" id="UP000022910">
    <property type="component" value="Unassembled WGS sequence"/>
</dbReference>
<reference evidence="1 2" key="1">
    <citation type="submission" date="2014-02" db="EMBL/GenBank/DDBJ databases">
        <title>Single nucleus genome sequencing reveals high similarity among nuclei of an endomycorrhizal fungus.</title>
        <authorList>
            <person name="Lin K."/>
            <person name="Geurts R."/>
            <person name="Zhang Z."/>
            <person name="Limpens E."/>
            <person name="Saunders D.G."/>
            <person name="Mu D."/>
            <person name="Pang E."/>
            <person name="Cao H."/>
            <person name="Cha H."/>
            <person name="Lin T."/>
            <person name="Zhou Q."/>
            <person name="Shang Y."/>
            <person name="Li Y."/>
            <person name="Ivanov S."/>
            <person name="Sharma T."/>
            <person name="Velzen R.V."/>
            <person name="Ruijter N.D."/>
            <person name="Aanen D.K."/>
            <person name="Win J."/>
            <person name="Kamoun S."/>
            <person name="Bisseling T."/>
            <person name="Huang S."/>
        </authorList>
    </citation>
    <scope>NUCLEOTIDE SEQUENCE [LARGE SCALE GENOMIC DNA]</scope>
    <source>
        <strain evidence="2">DAOM197198w</strain>
    </source>
</reference>
<keyword evidence="2" id="KW-1185">Reference proteome</keyword>
<dbReference type="PANTHER" id="PTHR31252">
    <property type="entry name" value="DUF4419 DOMAIN-CONTAINING PROTEIN"/>
    <property type="match status" value="1"/>
</dbReference>
<gene>
    <name evidence="1" type="ORF">RirG_192680</name>
</gene>
<dbReference type="OrthoDB" id="9978173at2759"/>
<protein>
    <submittedName>
        <fullName evidence="1">Uncharacterized protein</fullName>
    </submittedName>
</protein>
<dbReference type="Pfam" id="PF14388">
    <property type="entry name" value="DUF4419"/>
    <property type="match status" value="1"/>
</dbReference>
<organism evidence="1 2">
    <name type="scientific">Rhizophagus irregularis (strain DAOM 197198w)</name>
    <name type="common">Glomus intraradices</name>
    <dbReference type="NCBI Taxonomy" id="1432141"/>
    <lineage>
        <taxon>Eukaryota</taxon>
        <taxon>Fungi</taxon>
        <taxon>Fungi incertae sedis</taxon>
        <taxon>Mucoromycota</taxon>
        <taxon>Glomeromycotina</taxon>
        <taxon>Glomeromycetes</taxon>
        <taxon>Glomerales</taxon>
        <taxon>Glomeraceae</taxon>
        <taxon>Rhizophagus</taxon>
    </lineage>
</organism>
<evidence type="ECO:0000313" key="2">
    <source>
        <dbReference type="Proteomes" id="UP000022910"/>
    </source>
</evidence>
<dbReference type="OMA" id="TKAYFEY"/>
<dbReference type="STRING" id="1432141.A0A015LWF2"/>
<evidence type="ECO:0000313" key="1">
    <source>
        <dbReference type="EMBL" id="EXX58998.1"/>
    </source>
</evidence>
<dbReference type="PANTHER" id="PTHR31252:SF11">
    <property type="entry name" value="DUF4419 DOMAIN-CONTAINING PROTEIN"/>
    <property type="match status" value="1"/>
</dbReference>
<dbReference type="AlphaFoldDB" id="A0A015LWF2"/>
<accession>A0A015LWF2</accession>
<dbReference type="HOGENOM" id="CLU_765352_0_0_1"/>
<comment type="caution">
    <text evidence="1">The sequence shown here is derived from an EMBL/GenBank/DDBJ whole genome shotgun (WGS) entry which is preliminary data.</text>
</comment>
<dbReference type="EMBL" id="JEMT01026553">
    <property type="protein sequence ID" value="EXX58998.1"/>
    <property type="molecule type" value="Genomic_DNA"/>
</dbReference>
<proteinExistence type="predicted"/>